<dbReference type="InterPro" id="IPR051397">
    <property type="entry name" value="Zn-ADH-like_protein"/>
</dbReference>
<dbReference type="SMART" id="SM00829">
    <property type="entry name" value="PKS_ER"/>
    <property type="match status" value="1"/>
</dbReference>
<accession>A0ABP4G1D6</accession>
<reference evidence="3" key="1">
    <citation type="journal article" date="2019" name="Int. J. Syst. Evol. Microbiol.">
        <title>The Global Catalogue of Microorganisms (GCM) 10K type strain sequencing project: providing services to taxonomists for standard genome sequencing and annotation.</title>
        <authorList>
            <consortium name="The Broad Institute Genomics Platform"/>
            <consortium name="The Broad Institute Genome Sequencing Center for Infectious Disease"/>
            <person name="Wu L."/>
            <person name="Ma J."/>
        </authorList>
    </citation>
    <scope>NUCLEOTIDE SEQUENCE [LARGE SCALE GENOMIC DNA]</scope>
    <source>
        <strain evidence="3">JCM 13022</strain>
    </source>
</reference>
<dbReference type="InterPro" id="IPR036291">
    <property type="entry name" value="NAD(P)-bd_dom_sf"/>
</dbReference>
<evidence type="ECO:0000259" key="1">
    <source>
        <dbReference type="SMART" id="SM00829"/>
    </source>
</evidence>
<keyword evidence="3" id="KW-1185">Reference proteome</keyword>
<protein>
    <submittedName>
        <fullName evidence="2">Zinc-binding dehydrogenase</fullName>
    </submittedName>
</protein>
<dbReference type="Gene3D" id="3.40.50.720">
    <property type="entry name" value="NAD(P)-binding Rossmann-like Domain"/>
    <property type="match status" value="1"/>
</dbReference>
<proteinExistence type="predicted"/>
<evidence type="ECO:0000313" key="2">
    <source>
        <dbReference type="EMBL" id="GAA1209903.1"/>
    </source>
</evidence>
<dbReference type="Pfam" id="PF00107">
    <property type="entry name" value="ADH_zinc_N"/>
    <property type="match status" value="1"/>
</dbReference>
<evidence type="ECO:0000313" key="3">
    <source>
        <dbReference type="Proteomes" id="UP001500467"/>
    </source>
</evidence>
<organism evidence="2 3">
    <name type="scientific">Prauserella alba</name>
    <dbReference type="NCBI Taxonomy" id="176898"/>
    <lineage>
        <taxon>Bacteria</taxon>
        <taxon>Bacillati</taxon>
        <taxon>Actinomycetota</taxon>
        <taxon>Actinomycetes</taxon>
        <taxon>Pseudonocardiales</taxon>
        <taxon>Pseudonocardiaceae</taxon>
        <taxon>Prauserella</taxon>
    </lineage>
</organism>
<name>A0ABP4G1D6_9PSEU</name>
<dbReference type="PANTHER" id="PTHR43677:SF4">
    <property type="entry name" value="QUINONE OXIDOREDUCTASE-LIKE PROTEIN 2"/>
    <property type="match status" value="1"/>
</dbReference>
<comment type="caution">
    <text evidence="2">The sequence shown here is derived from an EMBL/GenBank/DDBJ whole genome shotgun (WGS) entry which is preliminary data.</text>
</comment>
<dbReference type="PANTHER" id="PTHR43677">
    <property type="entry name" value="SHORT-CHAIN DEHYDROGENASE/REDUCTASE"/>
    <property type="match status" value="1"/>
</dbReference>
<dbReference type="Gene3D" id="3.90.180.10">
    <property type="entry name" value="Medium-chain alcohol dehydrogenases, catalytic domain"/>
    <property type="match status" value="1"/>
</dbReference>
<sequence>MNPTDLHRAGHAPPGTVLGYDAAGTVARAAADGSGPAVGTRVTGLAMSGTWAEFAAIPTSQLAVVPDGMDTDAAATLPLAGVSALRALRAVGPLLGRRLLITGATGAVGGFAVQLAAVAGASEIIATARNPVAFPRLRELGATVAVDSVTAELGLVHGVVDNVGGPALAQAFRLTAAGGTVVSVGRASGQDTVLAADDLLGDWGRSGRTVRTFFLPEEGTELGSDISFLLGLANQGRLHPTIDHREELRGDLATLRSGQWRGKAILRIHVR</sequence>
<dbReference type="EMBL" id="BAAALM010000012">
    <property type="protein sequence ID" value="GAA1209903.1"/>
    <property type="molecule type" value="Genomic_DNA"/>
</dbReference>
<dbReference type="Pfam" id="PF08240">
    <property type="entry name" value="ADH_N"/>
    <property type="match status" value="1"/>
</dbReference>
<gene>
    <name evidence="2" type="ORF">GCM10009675_32970</name>
</gene>
<dbReference type="InterPro" id="IPR013149">
    <property type="entry name" value="ADH-like_C"/>
</dbReference>
<dbReference type="SUPFAM" id="SSF50129">
    <property type="entry name" value="GroES-like"/>
    <property type="match status" value="1"/>
</dbReference>
<feature type="domain" description="Enoyl reductase (ER)" evidence="1">
    <location>
        <begin position="1"/>
        <end position="266"/>
    </location>
</feature>
<dbReference type="InterPro" id="IPR011032">
    <property type="entry name" value="GroES-like_sf"/>
</dbReference>
<dbReference type="Proteomes" id="UP001500467">
    <property type="component" value="Unassembled WGS sequence"/>
</dbReference>
<dbReference type="SUPFAM" id="SSF51735">
    <property type="entry name" value="NAD(P)-binding Rossmann-fold domains"/>
    <property type="match status" value="1"/>
</dbReference>
<dbReference type="InterPro" id="IPR020843">
    <property type="entry name" value="ER"/>
</dbReference>
<dbReference type="InterPro" id="IPR013154">
    <property type="entry name" value="ADH-like_N"/>
</dbReference>